<evidence type="ECO:0000256" key="4">
    <source>
        <dbReference type="ARBA" id="ARBA00023242"/>
    </source>
</evidence>
<dbReference type="Proteomes" id="UP001187682">
    <property type="component" value="Unassembled WGS sequence"/>
</dbReference>
<organism evidence="7 8">
    <name type="scientific">Cephalotrichum gorgonifer</name>
    <dbReference type="NCBI Taxonomy" id="2041049"/>
    <lineage>
        <taxon>Eukaryota</taxon>
        <taxon>Fungi</taxon>
        <taxon>Dikarya</taxon>
        <taxon>Ascomycota</taxon>
        <taxon>Pezizomycotina</taxon>
        <taxon>Sordariomycetes</taxon>
        <taxon>Hypocreomycetidae</taxon>
        <taxon>Microascales</taxon>
        <taxon>Microascaceae</taxon>
        <taxon>Cephalotrichum</taxon>
    </lineage>
</organism>
<dbReference type="PANTHER" id="PTHR13522">
    <property type="entry name" value="U6 SNRNA PHOSPHODIESTERASE 1"/>
    <property type="match status" value="1"/>
</dbReference>
<dbReference type="InterPro" id="IPR027521">
    <property type="entry name" value="Usb1"/>
</dbReference>
<feature type="compositionally biased region" description="Basic and acidic residues" evidence="6">
    <location>
        <begin position="1"/>
        <end position="10"/>
    </location>
</feature>
<keyword evidence="1 5" id="KW-0540">Nuclease</keyword>
<comment type="similarity">
    <text evidence="5">Belongs to the 2H phosphoesterase superfamily. USB1 family.</text>
</comment>
<dbReference type="GO" id="GO:0005634">
    <property type="term" value="C:nucleus"/>
    <property type="evidence" value="ECO:0007669"/>
    <property type="project" value="UniProtKB-SubCell"/>
</dbReference>
<reference evidence="7" key="1">
    <citation type="submission" date="2018-03" db="EMBL/GenBank/DDBJ databases">
        <authorList>
            <person name="Guldener U."/>
        </authorList>
    </citation>
    <scope>NUCLEOTIDE SEQUENCE</scope>
</reference>
<evidence type="ECO:0000256" key="1">
    <source>
        <dbReference type="ARBA" id="ARBA00022722"/>
    </source>
</evidence>
<feature type="region of interest" description="Disordered" evidence="6">
    <location>
        <begin position="1"/>
        <end position="38"/>
    </location>
</feature>
<dbReference type="GO" id="GO:0016829">
    <property type="term" value="F:lyase activity"/>
    <property type="evidence" value="ECO:0007669"/>
    <property type="project" value="UniProtKB-KW"/>
</dbReference>
<dbReference type="PANTHER" id="PTHR13522:SF3">
    <property type="entry name" value="U6 SNRNA PHOSPHODIESTERASE 1"/>
    <property type="match status" value="1"/>
</dbReference>
<dbReference type="GO" id="GO:0034477">
    <property type="term" value="P:U6 snRNA 3'-end processing"/>
    <property type="evidence" value="ECO:0007669"/>
    <property type="project" value="UniProtKB-UniRule"/>
</dbReference>
<dbReference type="Pfam" id="PF09749">
    <property type="entry name" value="HVSL"/>
    <property type="match status" value="1"/>
</dbReference>
<name>A0AAE8MZH8_9PEZI</name>
<evidence type="ECO:0000313" key="8">
    <source>
        <dbReference type="Proteomes" id="UP001187682"/>
    </source>
</evidence>
<comment type="caution">
    <text evidence="7">The sequence shown here is derived from an EMBL/GenBank/DDBJ whole genome shotgun (WGS) entry which is preliminary data.</text>
</comment>
<evidence type="ECO:0000313" key="7">
    <source>
        <dbReference type="EMBL" id="SPO02258.1"/>
    </source>
</evidence>
<keyword evidence="3" id="KW-0456">Lyase</keyword>
<comment type="function">
    <text evidence="5">Phosphodiesterase responsible for the U6 snRNA 3' end processing. Acts as an exoribonuclease (RNase) responsible for trimming the poly(U) tract of the last nucleotides in the pre-U6 snRNA molecule, leading to the formation of mature U6 snRNA.</text>
</comment>
<dbReference type="EC" id="3.1.4.-" evidence="5"/>
<evidence type="ECO:0000256" key="2">
    <source>
        <dbReference type="ARBA" id="ARBA00022801"/>
    </source>
</evidence>
<dbReference type="GO" id="GO:1990838">
    <property type="term" value="F:poly(U)-specific exoribonuclease activity, producing 3' uridine cyclic phosphate ends"/>
    <property type="evidence" value="ECO:0007669"/>
    <property type="project" value="UniProtKB-UniRule"/>
</dbReference>
<evidence type="ECO:0000256" key="5">
    <source>
        <dbReference type="HAMAP-Rule" id="MF_03040"/>
    </source>
</evidence>
<evidence type="ECO:0000256" key="6">
    <source>
        <dbReference type="SAM" id="MobiDB-lite"/>
    </source>
</evidence>
<keyword evidence="8" id="KW-1185">Reference proteome</keyword>
<gene>
    <name evidence="5" type="primary">USB1</name>
    <name evidence="7" type="ORF">DNG_04931</name>
</gene>
<feature type="active site" description="Proton donor/acceptor" evidence="5">
    <location>
        <position position="138"/>
    </location>
</feature>
<keyword evidence="2 5" id="KW-0378">Hydrolase</keyword>
<proteinExistence type="inferred from homology"/>
<dbReference type="AlphaFoldDB" id="A0AAE8MZH8"/>
<keyword evidence="4 5" id="KW-0539">Nucleus</keyword>
<accession>A0AAE8MZH8</accession>
<dbReference type="EMBL" id="ONZQ02000006">
    <property type="protein sequence ID" value="SPO02258.1"/>
    <property type="molecule type" value="Genomic_DNA"/>
</dbReference>
<dbReference type="HAMAP" id="MF_03040">
    <property type="entry name" value="USB1"/>
    <property type="match status" value="1"/>
</dbReference>
<sequence>MGLVDYRSDSEADSDSGPEPEPKRRKSSPAGREPAAALPPLPEAFHDLYASTVRQSVVDDPALHQGRRRVNPHIVGNWPSHIYIEWHPTGREHDALTSLVDFVRKKLGERSRSGSGSKGGRSLTSLLTSDLGAPLPLHISLSRPLALTTAQKDEFLAGVSAAIRGSRTSPFSVNPTSLHFFKSPDSNRTFLVLKIHPVPDYSPPAQSQPSKAGPEARRNPLTTLLQKCNAVAAEYSLPLLYARRETEAGSGVDERAFHLSLAWTLDEVTDDEMAWTERLLDGGPGEGVKGWDIRVGGVKLKIGNVVTHVPLGASSEKREGFGW</sequence>
<comment type="subcellular location">
    <subcellularLocation>
        <location evidence="5">Nucleus</location>
    </subcellularLocation>
</comment>
<protein>
    <recommendedName>
        <fullName evidence="5">U6 snRNA phosphodiesterase</fullName>
        <ecNumber evidence="5">3.1.4.-</ecNumber>
    </recommendedName>
</protein>
<feature type="active site" description="Proton donor/acceptor" evidence="5">
    <location>
        <position position="258"/>
    </location>
</feature>
<evidence type="ECO:0000256" key="3">
    <source>
        <dbReference type="ARBA" id="ARBA00023239"/>
    </source>
</evidence>
<dbReference type="Gene3D" id="3.90.1140.10">
    <property type="entry name" value="Cyclic phosphodiesterase"/>
    <property type="match status" value="1"/>
</dbReference>